<keyword evidence="2 11" id="KW-0245">EGF-like domain</keyword>
<keyword evidence="16" id="KW-1185">Reference proteome</keyword>
<feature type="disulfide bond" evidence="12">
    <location>
        <begin position="49"/>
        <end position="64"/>
    </location>
</feature>
<dbReference type="InterPro" id="IPR001881">
    <property type="entry name" value="EGF-like_Ca-bd_dom"/>
</dbReference>
<keyword evidence="4" id="KW-0812">Transmembrane</keyword>
<dbReference type="SMART" id="SM00192">
    <property type="entry name" value="LDLa"/>
    <property type="match status" value="2"/>
</dbReference>
<dbReference type="PROSITE" id="PS01186">
    <property type="entry name" value="EGF_2"/>
    <property type="match status" value="1"/>
</dbReference>
<evidence type="ECO:0000256" key="2">
    <source>
        <dbReference type="ARBA" id="ARBA00022536"/>
    </source>
</evidence>
<dbReference type="EMBL" id="BMAT01002172">
    <property type="protein sequence ID" value="GFS00610.1"/>
    <property type="molecule type" value="Genomic_DNA"/>
</dbReference>
<dbReference type="InterPro" id="IPR018097">
    <property type="entry name" value="EGF_Ca-bd_CS"/>
</dbReference>
<dbReference type="InterPro" id="IPR023415">
    <property type="entry name" value="LDLR_class-A_CS"/>
</dbReference>
<dbReference type="InterPro" id="IPR051221">
    <property type="entry name" value="LDLR-related"/>
</dbReference>
<evidence type="ECO:0000256" key="9">
    <source>
        <dbReference type="ARBA" id="ARBA00023170"/>
    </source>
</evidence>
<keyword evidence="10" id="KW-0325">Glycoprotein</keyword>
<comment type="caution">
    <text evidence="15">The sequence shown here is derived from an EMBL/GenBank/DDBJ whole genome shotgun (WGS) entry which is preliminary data.</text>
</comment>
<comment type="subcellular location">
    <subcellularLocation>
        <location evidence="1">Membrane</location>
        <topology evidence="1">Single-pass membrane protein</topology>
    </subcellularLocation>
</comment>
<keyword evidence="15" id="KW-0449">Lipoprotein</keyword>
<evidence type="ECO:0000256" key="8">
    <source>
        <dbReference type="ARBA" id="ARBA00023157"/>
    </source>
</evidence>
<dbReference type="InterPro" id="IPR002172">
    <property type="entry name" value="LDrepeatLR_classA_rpt"/>
</dbReference>
<feature type="signal peptide" evidence="13">
    <location>
        <begin position="1"/>
        <end position="23"/>
    </location>
</feature>
<dbReference type="Gene3D" id="2.120.10.30">
    <property type="entry name" value="TolB, C-terminal domain"/>
    <property type="match status" value="1"/>
</dbReference>
<dbReference type="SUPFAM" id="SSF57196">
    <property type="entry name" value="EGF/Laminin"/>
    <property type="match status" value="2"/>
</dbReference>
<dbReference type="PANTHER" id="PTHR22722:SF14">
    <property type="entry name" value="MEGALIN, ISOFORM A"/>
    <property type="match status" value="1"/>
</dbReference>
<reference evidence="15 16" key="1">
    <citation type="journal article" date="2021" name="Elife">
        <title>Chloroplast acquisition without the gene transfer in kleptoplastic sea slugs, Plakobranchus ocellatus.</title>
        <authorList>
            <person name="Maeda T."/>
            <person name="Takahashi S."/>
            <person name="Yoshida T."/>
            <person name="Shimamura S."/>
            <person name="Takaki Y."/>
            <person name="Nagai Y."/>
            <person name="Toyoda A."/>
            <person name="Suzuki Y."/>
            <person name="Arimoto A."/>
            <person name="Ishii H."/>
            <person name="Satoh N."/>
            <person name="Nishiyama T."/>
            <person name="Hasebe M."/>
            <person name="Maruyama T."/>
            <person name="Minagawa J."/>
            <person name="Obokata J."/>
            <person name="Shigenobu S."/>
        </authorList>
    </citation>
    <scope>NUCLEOTIDE SEQUENCE [LARGE SCALE GENOMIC DNA]</scope>
</reference>
<keyword evidence="5" id="KW-0677">Repeat</keyword>
<dbReference type="Gene3D" id="4.10.400.10">
    <property type="entry name" value="Low-density Lipoprotein Receptor"/>
    <property type="match status" value="2"/>
</dbReference>
<dbReference type="CDD" id="cd00112">
    <property type="entry name" value="LDLa"/>
    <property type="match status" value="2"/>
</dbReference>
<dbReference type="PROSITE" id="PS50068">
    <property type="entry name" value="LDLRA_2"/>
    <property type="match status" value="2"/>
</dbReference>
<keyword evidence="13" id="KW-0732">Signal</keyword>
<evidence type="ECO:0000256" key="6">
    <source>
        <dbReference type="ARBA" id="ARBA00022989"/>
    </source>
</evidence>
<dbReference type="SMART" id="SM00179">
    <property type="entry name" value="EGF_CA"/>
    <property type="match status" value="1"/>
</dbReference>
<dbReference type="InterPro" id="IPR011042">
    <property type="entry name" value="6-blade_b-propeller_TolB-like"/>
</dbReference>
<sequence>MGALKSPAFALVLFLCIFPLSQEQDLPSCQLTDFHCKDQTACVPHAYQCDGQSHCRDASDEIGCDAGHKRCQAEKKFLCHDLSACISDSDVCDSHRDCDDGSDEIANCEEKCHALKCGIHSRCALLASGDVQCVCRTGYQENSELECVDVDECERTLDSVQVCSHTCYNTPGSFLCFCDMGYHLAPDKRTCLVDGEDPWLVYATRHSIVTHNMRSRHDYTLLEKASSIQGLAIDFEGQRLFWTESEVSTQPAVFVASLDNISETKQPVAKFGLSKPRGLAFDPRQKNLYIADTGLPAILACRKTKIPSHVLSNKVTGLNSAHSQFMSLLGELNALDSQFSCVTVYNQLVLSNPTELVLNHRDGPVKAGGQSCCAFFLFSKGIRPSEIHKQIAETYGEVAKSRPRVYQWCNWFGGGRTSLNDEPKYRRPKTSTNEENTTRADELIKCDRKIKISEIALKFEIPTSTVHEKVHDTLGYLKVSARWVPKMITEDHKLQRVEFHERLLLRCQQDNGDEDTTHIGVGFGGDFQAKNNLFDNMIAGDETWVRLNTPETKRDFLT</sequence>
<dbReference type="PANTHER" id="PTHR22722">
    <property type="entry name" value="LOW-DENSITY LIPOPROTEIN RECEPTOR-RELATED PROTEIN 2-RELATED"/>
    <property type="match status" value="1"/>
</dbReference>
<feature type="chain" id="PRO_5043338083" evidence="13">
    <location>
        <begin position="24"/>
        <end position="558"/>
    </location>
</feature>
<evidence type="ECO:0000259" key="14">
    <source>
        <dbReference type="PROSITE" id="PS50026"/>
    </source>
</evidence>
<evidence type="ECO:0000256" key="5">
    <source>
        <dbReference type="ARBA" id="ARBA00022737"/>
    </source>
</evidence>
<comment type="caution">
    <text evidence="11">Lacks conserved residue(s) required for the propagation of feature annotation.</text>
</comment>
<keyword evidence="6" id="KW-1133">Transmembrane helix</keyword>
<evidence type="ECO:0000313" key="15">
    <source>
        <dbReference type="EMBL" id="GFS00610.1"/>
    </source>
</evidence>
<evidence type="ECO:0000256" key="3">
    <source>
        <dbReference type="ARBA" id="ARBA00022583"/>
    </source>
</evidence>
<dbReference type="PRINTS" id="PR00261">
    <property type="entry name" value="LDLRECEPTOR"/>
</dbReference>
<keyword evidence="8 12" id="KW-1015">Disulfide bond</keyword>
<evidence type="ECO:0000256" key="10">
    <source>
        <dbReference type="ARBA" id="ARBA00023180"/>
    </source>
</evidence>
<dbReference type="GO" id="GO:0042562">
    <property type="term" value="F:hormone binding"/>
    <property type="evidence" value="ECO:0007669"/>
    <property type="project" value="TreeGrafter"/>
</dbReference>
<keyword evidence="3" id="KW-0254">Endocytosis</keyword>
<dbReference type="SMART" id="SM00135">
    <property type="entry name" value="LY"/>
    <property type="match status" value="2"/>
</dbReference>
<dbReference type="PROSITE" id="PS50026">
    <property type="entry name" value="EGF_3"/>
    <property type="match status" value="1"/>
</dbReference>
<evidence type="ECO:0000256" key="12">
    <source>
        <dbReference type="PROSITE-ProRule" id="PRU00124"/>
    </source>
</evidence>
<dbReference type="GO" id="GO:0005509">
    <property type="term" value="F:calcium ion binding"/>
    <property type="evidence" value="ECO:0007669"/>
    <property type="project" value="InterPro"/>
</dbReference>
<dbReference type="InterPro" id="IPR036055">
    <property type="entry name" value="LDL_receptor-like_sf"/>
</dbReference>
<feature type="domain" description="EGF-like" evidence="14">
    <location>
        <begin position="149"/>
        <end position="192"/>
    </location>
</feature>
<keyword evidence="7" id="KW-0472">Membrane</keyword>
<dbReference type="Proteomes" id="UP000762676">
    <property type="component" value="Unassembled WGS sequence"/>
</dbReference>
<dbReference type="InterPro" id="IPR000033">
    <property type="entry name" value="LDLR_classB_rpt"/>
</dbReference>
<evidence type="ECO:0000313" key="16">
    <source>
        <dbReference type="Proteomes" id="UP000762676"/>
    </source>
</evidence>
<dbReference type="Pfam" id="PF00057">
    <property type="entry name" value="Ldl_recept_a"/>
    <property type="match status" value="2"/>
</dbReference>
<gene>
    <name evidence="15" type="ORF">ElyMa_001075600</name>
</gene>
<dbReference type="SMART" id="SM00181">
    <property type="entry name" value="EGF"/>
    <property type="match status" value="2"/>
</dbReference>
<evidence type="ECO:0000256" key="7">
    <source>
        <dbReference type="ARBA" id="ARBA00023136"/>
    </source>
</evidence>
<keyword evidence="9 15" id="KW-0675">Receptor</keyword>
<dbReference type="Pfam" id="PF14670">
    <property type="entry name" value="FXa_inhibition"/>
    <property type="match status" value="1"/>
</dbReference>
<dbReference type="GO" id="GO:0016324">
    <property type="term" value="C:apical plasma membrane"/>
    <property type="evidence" value="ECO:0007669"/>
    <property type="project" value="TreeGrafter"/>
</dbReference>
<protein>
    <submittedName>
        <fullName evidence="15">Low-density lipoprotein receptor</fullName>
    </submittedName>
</protein>
<evidence type="ECO:0000256" key="13">
    <source>
        <dbReference type="SAM" id="SignalP"/>
    </source>
</evidence>
<dbReference type="InterPro" id="IPR000152">
    <property type="entry name" value="EGF-type_Asp/Asn_hydroxyl_site"/>
</dbReference>
<dbReference type="GO" id="GO:0006898">
    <property type="term" value="P:receptor-mediated endocytosis"/>
    <property type="evidence" value="ECO:0007669"/>
    <property type="project" value="TreeGrafter"/>
</dbReference>
<dbReference type="PROSITE" id="PS00010">
    <property type="entry name" value="ASX_HYDROXYL"/>
    <property type="match status" value="1"/>
</dbReference>
<evidence type="ECO:0000256" key="1">
    <source>
        <dbReference type="ARBA" id="ARBA00004167"/>
    </source>
</evidence>
<dbReference type="FunFam" id="2.10.25.10:FF:000240">
    <property type="entry name" value="Vitamin K-dependent protein S"/>
    <property type="match status" value="1"/>
</dbReference>
<evidence type="ECO:0000256" key="4">
    <source>
        <dbReference type="ARBA" id="ARBA00022692"/>
    </source>
</evidence>
<dbReference type="SUPFAM" id="SSF63825">
    <property type="entry name" value="YWTD domain"/>
    <property type="match status" value="1"/>
</dbReference>
<dbReference type="GO" id="GO:0043235">
    <property type="term" value="C:receptor complex"/>
    <property type="evidence" value="ECO:0007669"/>
    <property type="project" value="TreeGrafter"/>
</dbReference>
<dbReference type="SUPFAM" id="SSF57424">
    <property type="entry name" value="LDL receptor-like module"/>
    <property type="match status" value="2"/>
</dbReference>
<accession>A0AAV4HSP5</accession>
<dbReference type="AlphaFoldDB" id="A0AAV4HSP5"/>
<dbReference type="PROSITE" id="PS01209">
    <property type="entry name" value="LDLRA_1"/>
    <property type="match status" value="1"/>
</dbReference>
<dbReference type="PROSITE" id="PS01187">
    <property type="entry name" value="EGF_CA"/>
    <property type="match status" value="1"/>
</dbReference>
<dbReference type="Gene3D" id="2.10.25.10">
    <property type="entry name" value="Laminin"/>
    <property type="match status" value="1"/>
</dbReference>
<name>A0AAV4HSP5_9GAST</name>
<proteinExistence type="predicted"/>
<dbReference type="InterPro" id="IPR000742">
    <property type="entry name" value="EGF"/>
</dbReference>
<organism evidence="15 16">
    <name type="scientific">Elysia marginata</name>
    <dbReference type="NCBI Taxonomy" id="1093978"/>
    <lineage>
        <taxon>Eukaryota</taxon>
        <taxon>Metazoa</taxon>
        <taxon>Spiralia</taxon>
        <taxon>Lophotrochozoa</taxon>
        <taxon>Mollusca</taxon>
        <taxon>Gastropoda</taxon>
        <taxon>Heterobranchia</taxon>
        <taxon>Euthyneura</taxon>
        <taxon>Panpulmonata</taxon>
        <taxon>Sacoglossa</taxon>
        <taxon>Placobranchoidea</taxon>
        <taxon>Plakobranchidae</taxon>
        <taxon>Elysia</taxon>
    </lineage>
</organism>
<evidence type="ECO:0000256" key="11">
    <source>
        <dbReference type="PROSITE-ProRule" id="PRU00076"/>
    </source>
</evidence>